<dbReference type="InterPro" id="IPR057802">
    <property type="entry name" value="YqhI_dom"/>
</dbReference>
<dbReference type="SUPFAM" id="SSF53474">
    <property type="entry name" value="alpha/beta-Hydrolases"/>
    <property type="match status" value="1"/>
</dbReference>
<gene>
    <name evidence="3" type="ORF">DSM104440_00825</name>
</gene>
<dbReference type="AlphaFoldDB" id="A0A6M4H5V3"/>
<name>A0A6M4H5V3_9PROT</name>
<protein>
    <submittedName>
        <fullName evidence="3">Uncharacterized protein</fullName>
    </submittedName>
</protein>
<dbReference type="InterPro" id="IPR029058">
    <property type="entry name" value="AB_hydrolase_fold"/>
</dbReference>
<organism evidence="3 4">
    <name type="scientific">Usitatibacter palustris</name>
    <dbReference type="NCBI Taxonomy" id="2732487"/>
    <lineage>
        <taxon>Bacteria</taxon>
        <taxon>Pseudomonadati</taxon>
        <taxon>Pseudomonadota</taxon>
        <taxon>Betaproteobacteria</taxon>
        <taxon>Nitrosomonadales</taxon>
        <taxon>Usitatibacteraceae</taxon>
        <taxon>Usitatibacter</taxon>
    </lineage>
</organism>
<dbReference type="FunCoup" id="A0A6M4H5V3">
    <property type="interactions" value="356"/>
</dbReference>
<dbReference type="InParanoid" id="A0A6M4H5V3"/>
<dbReference type="PANTHER" id="PTHR46623">
    <property type="entry name" value="CARBOXYMETHYLENEBUTENOLIDASE-RELATED"/>
    <property type="match status" value="1"/>
</dbReference>
<evidence type="ECO:0000259" key="2">
    <source>
        <dbReference type="Pfam" id="PF23678"/>
    </source>
</evidence>
<sequence>MERKKADDFPPEVLKLFDGYVHGAVTRRDFLDRAAKYAVGGFGAAAMLEALSPNFALAQQVKADDPRITVEYVSYLSPAGSGKMRGYLARPAAAQGKLPAVVVIHENRGLNPYIEDVARRLAAAGYLAFAPDALTPLGGYPGTEDAARTLFAKLDGARTTEDMVAAVDYVKLRPDFKGKVGAVGFCWGGGMVNTLAVRIPDLAAGAPYYGAAAKAEDVPKIKAALMIHFASTDERINAMWPAYEAALKANKVKYEAHVYPNTQHGFHNDTTPRYDDAAAKLSWSRTLALFKATLWT</sequence>
<feature type="domain" description="YqhI" evidence="2">
    <location>
        <begin position="1"/>
        <end position="36"/>
    </location>
</feature>
<dbReference type="EMBL" id="CP053073">
    <property type="protein sequence ID" value="QJR14033.1"/>
    <property type="molecule type" value="Genomic_DNA"/>
</dbReference>
<evidence type="ECO:0000313" key="3">
    <source>
        <dbReference type="EMBL" id="QJR14033.1"/>
    </source>
</evidence>
<dbReference type="Gene3D" id="3.40.50.1820">
    <property type="entry name" value="alpha/beta hydrolase"/>
    <property type="match status" value="1"/>
</dbReference>
<evidence type="ECO:0000313" key="4">
    <source>
        <dbReference type="Proteomes" id="UP000503096"/>
    </source>
</evidence>
<dbReference type="InterPro" id="IPR006311">
    <property type="entry name" value="TAT_signal"/>
</dbReference>
<dbReference type="PANTHER" id="PTHR46623:SF6">
    <property type="entry name" value="ALPHA_BETA-HYDROLASES SUPERFAMILY PROTEIN"/>
    <property type="match status" value="1"/>
</dbReference>
<dbReference type="KEGG" id="upl:DSM104440_00825"/>
<dbReference type="PROSITE" id="PS51318">
    <property type="entry name" value="TAT"/>
    <property type="match status" value="1"/>
</dbReference>
<dbReference type="RefSeq" id="WP_171160824.1">
    <property type="nucleotide sequence ID" value="NZ_CP053073.1"/>
</dbReference>
<dbReference type="Pfam" id="PF01738">
    <property type="entry name" value="DLH"/>
    <property type="match status" value="1"/>
</dbReference>
<keyword evidence="4" id="KW-1185">Reference proteome</keyword>
<dbReference type="Proteomes" id="UP000503096">
    <property type="component" value="Chromosome"/>
</dbReference>
<accession>A0A6M4H5V3</accession>
<feature type="domain" description="Dienelactone hydrolase" evidence="1">
    <location>
        <begin position="84"/>
        <end position="293"/>
    </location>
</feature>
<dbReference type="InterPro" id="IPR051049">
    <property type="entry name" value="Dienelactone_hydrolase-like"/>
</dbReference>
<evidence type="ECO:0000259" key="1">
    <source>
        <dbReference type="Pfam" id="PF01738"/>
    </source>
</evidence>
<reference evidence="3 4" key="1">
    <citation type="submission" date="2020-04" db="EMBL/GenBank/DDBJ databases">
        <title>Usitatibacter rugosus gen. nov., sp. nov. and Usitatibacter palustris sp. nov., novel members of Usitatibacteraceae fam. nov. within the order Nitrosomonadales isolated from soil.</title>
        <authorList>
            <person name="Huber K.J."/>
            <person name="Neumann-Schaal M."/>
            <person name="Geppert A."/>
            <person name="Luckner M."/>
            <person name="Wanner G."/>
            <person name="Overmann J."/>
        </authorList>
    </citation>
    <scope>NUCLEOTIDE SEQUENCE [LARGE SCALE GENOMIC DNA]</scope>
    <source>
        <strain evidence="3 4">Swamp67</strain>
    </source>
</reference>
<dbReference type="InterPro" id="IPR002925">
    <property type="entry name" value="Dienelactn_hydro"/>
</dbReference>
<proteinExistence type="predicted"/>
<dbReference type="Pfam" id="PF23678">
    <property type="entry name" value="YqhI"/>
    <property type="match status" value="1"/>
</dbReference>
<dbReference type="GO" id="GO:0016787">
    <property type="term" value="F:hydrolase activity"/>
    <property type="evidence" value="ECO:0007669"/>
    <property type="project" value="InterPro"/>
</dbReference>